<comment type="caution">
    <text evidence="2">The sequence shown here is derived from an EMBL/GenBank/DDBJ whole genome shotgun (WGS) entry which is preliminary data.</text>
</comment>
<sequence length="47" mass="5353">MLDKLTTLRQPAPHPPAGELGLRERESLKHICEDFDDEAITEHLEIS</sequence>
<evidence type="ECO:0000313" key="2">
    <source>
        <dbReference type="EMBL" id="MFD1787578.1"/>
    </source>
</evidence>
<proteinExistence type="predicted"/>
<accession>A0ABW4NBQ1</accession>
<name>A0ABW4NBQ1_9SPHN</name>
<feature type="region of interest" description="Disordered" evidence="1">
    <location>
        <begin position="1"/>
        <end position="21"/>
    </location>
</feature>
<evidence type="ECO:0000313" key="3">
    <source>
        <dbReference type="Proteomes" id="UP001597283"/>
    </source>
</evidence>
<dbReference type="RefSeq" id="WP_380939949.1">
    <property type="nucleotide sequence ID" value="NZ_JBHUFC010000003.1"/>
</dbReference>
<organism evidence="2 3">
    <name type="scientific">Sphingomonas floccifaciens</name>
    <dbReference type="NCBI Taxonomy" id="1844115"/>
    <lineage>
        <taxon>Bacteria</taxon>
        <taxon>Pseudomonadati</taxon>
        <taxon>Pseudomonadota</taxon>
        <taxon>Alphaproteobacteria</taxon>
        <taxon>Sphingomonadales</taxon>
        <taxon>Sphingomonadaceae</taxon>
        <taxon>Sphingomonas</taxon>
    </lineage>
</organism>
<dbReference type="EMBL" id="JBHUFC010000003">
    <property type="protein sequence ID" value="MFD1787578.1"/>
    <property type="molecule type" value="Genomic_DNA"/>
</dbReference>
<dbReference type="Proteomes" id="UP001597283">
    <property type="component" value="Unassembled WGS sequence"/>
</dbReference>
<evidence type="ECO:0000256" key="1">
    <source>
        <dbReference type="SAM" id="MobiDB-lite"/>
    </source>
</evidence>
<reference evidence="3" key="1">
    <citation type="journal article" date="2019" name="Int. J. Syst. Evol. Microbiol.">
        <title>The Global Catalogue of Microorganisms (GCM) 10K type strain sequencing project: providing services to taxonomists for standard genome sequencing and annotation.</title>
        <authorList>
            <consortium name="The Broad Institute Genomics Platform"/>
            <consortium name="The Broad Institute Genome Sequencing Center for Infectious Disease"/>
            <person name="Wu L."/>
            <person name="Ma J."/>
        </authorList>
    </citation>
    <scope>NUCLEOTIDE SEQUENCE [LARGE SCALE GENOMIC DNA]</scope>
    <source>
        <strain evidence="3">Q85</strain>
    </source>
</reference>
<gene>
    <name evidence="2" type="ORF">ACFSC3_08340</name>
</gene>
<keyword evidence="3" id="KW-1185">Reference proteome</keyword>
<protein>
    <submittedName>
        <fullName evidence="2">Uncharacterized protein</fullName>
    </submittedName>
</protein>